<gene>
    <name evidence="1" type="ORF">AN221_32390</name>
</gene>
<dbReference type="Proteomes" id="UP000175971">
    <property type="component" value="Unassembled WGS sequence"/>
</dbReference>
<sequence length="68" mass="7782">MGWYGFSQMAHARLVVGLRCTFTFEQAREQWETVRTLGAKDLPQLAHGLVRASWAACEYPTPKQAREQ</sequence>
<evidence type="ECO:0000313" key="2">
    <source>
        <dbReference type="Proteomes" id="UP000175971"/>
    </source>
</evidence>
<proteinExistence type="predicted"/>
<dbReference type="AlphaFoldDB" id="A0A1E7LJB4"/>
<keyword evidence="2" id="KW-1185">Reference proteome</keyword>
<dbReference type="EMBL" id="LJGZ01000103">
    <property type="protein sequence ID" value="OEV16312.1"/>
    <property type="molecule type" value="Genomic_DNA"/>
</dbReference>
<organism evidence="1 2">
    <name type="scientific">Streptomyces nanshensis</name>
    <dbReference type="NCBI Taxonomy" id="518642"/>
    <lineage>
        <taxon>Bacteria</taxon>
        <taxon>Bacillati</taxon>
        <taxon>Actinomycetota</taxon>
        <taxon>Actinomycetes</taxon>
        <taxon>Kitasatosporales</taxon>
        <taxon>Streptomycetaceae</taxon>
        <taxon>Streptomyces</taxon>
    </lineage>
</organism>
<reference evidence="1 2" key="1">
    <citation type="journal article" date="2016" name="Front. Microbiol.">
        <title>Comparative Genomics Analysis of Streptomyces Species Reveals Their Adaptation to the Marine Environment and Their Diversity at the Genomic Level.</title>
        <authorList>
            <person name="Tian X."/>
            <person name="Zhang Z."/>
            <person name="Yang T."/>
            <person name="Chen M."/>
            <person name="Li J."/>
            <person name="Chen F."/>
            <person name="Yang J."/>
            <person name="Li W."/>
            <person name="Zhang B."/>
            <person name="Zhang Z."/>
            <person name="Wu J."/>
            <person name="Zhang C."/>
            <person name="Long L."/>
            <person name="Xiao J."/>
        </authorList>
    </citation>
    <scope>NUCLEOTIDE SEQUENCE [LARGE SCALE GENOMIC DNA]</scope>
    <source>
        <strain evidence="1 2">SCSIO M10372</strain>
    </source>
</reference>
<protein>
    <submittedName>
        <fullName evidence="1">Uncharacterized protein</fullName>
    </submittedName>
</protein>
<accession>A0A1E7LJB4</accession>
<evidence type="ECO:0000313" key="1">
    <source>
        <dbReference type="EMBL" id="OEV16312.1"/>
    </source>
</evidence>
<name>A0A1E7LJB4_9ACTN</name>
<comment type="caution">
    <text evidence="1">The sequence shown here is derived from an EMBL/GenBank/DDBJ whole genome shotgun (WGS) entry which is preliminary data.</text>
</comment>